<protein>
    <submittedName>
        <fullName evidence="1">Uncharacterized protein</fullName>
    </submittedName>
</protein>
<evidence type="ECO:0000313" key="2">
    <source>
        <dbReference type="Proteomes" id="UP000827626"/>
    </source>
</evidence>
<proteinExistence type="predicted"/>
<sequence length="127" mass="14493">MTKQANNLEKTFIAMNAFDVKNSSLSVGQQISHFEEALELFSVIDSPIKTIHKEMVKDFPELMEHVKEGYIRKGSKTENVFTVYKQLVKYYGVLYLGLSNSASELLYQRLRKNKAFSGADFSLVSGW</sequence>
<gene>
    <name evidence="1" type="ORF">SARAHDANIELLE_64</name>
</gene>
<organism evidence="1 2">
    <name type="scientific">Hafnia phage vB_HpaM_SarahDanielle</name>
    <dbReference type="NCBI Taxonomy" id="2836113"/>
    <lineage>
        <taxon>Viruses</taxon>
        <taxon>Duplodnaviria</taxon>
        <taxon>Heunggongvirae</taxon>
        <taxon>Uroviricota</taxon>
        <taxon>Caudoviricetes</taxon>
        <taxon>Andersonviridae</taxon>
        <taxon>Andersonviridae incertae sedis</taxon>
        <taxon>Daniellevirus</taxon>
        <taxon>Daniellevirus danielle</taxon>
    </lineage>
</organism>
<dbReference type="EMBL" id="MW749010">
    <property type="protein sequence ID" value="QYA57492.1"/>
    <property type="molecule type" value="Genomic_DNA"/>
</dbReference>
<dbReference type="Proteomes" id="UP000827626">
    <property type="component" value="Segment"/>
</dbReference>
<evidence type="ECO:0000313" key="1">
    <source>
        <dbReference type="EMBL" id="QYA57492.1"/>
    </source>
</evidence>
<name>A0AAE7W9P9_9CAUD</name>
<accession>A0AAE7W9P9</accession>
<reference evidence="1" key="1">
    <citation type="submission" date="2021-03" db="EMBL/GenBank/DDBJ databases">
        <authorList>
            <person name="Thompson D.W."/>
            <person name="Brown H.M.F."/>
            <person name="Thompson S.D."/>
            <person name="Grose J.H."/>
        </authorList>
    </citation>
    <scope>NUCLEOTIDE SEQUENCE</scope>
</reference>
<keyword evidence="2" id="KW-1185">Reference proteome</keyword>